<protein>
    <submittedName>
        <fullName evidence="1">Unannotated protein</fullName>
    </submittedName>
</protein>
<gene>
    <name evidence="1" type="ORF">UFOPK2171_00174</name>
</gene>
<name>A0A6J6JZI8_9ZZZZ</name>
<dbReference type="InterPro" id="IPR047681">
    <property type="entry name" value="PPA1309-like"/>
</dbReference>
<reference evidence="1" key="1">
    <citation type="submission" date="2020-05" db="EMBL/GenBank/DDBJ databases">
        <authorList>
            <person name="Chiriac C."/>
            <person name="Salcher M."/>
            <person name="Ghai R."/>
            <person name="Kavagutti S V."/>
        </authorList>
    </citation>
    <scope>NUCLEOTIDE SEQUENCE</scope>
</reference>
<evidence type="ECO:0000313" key="1">
    <source>
        <dbReference type="EMBL" id="CAB4642416.1"/>
    </source>
</evidence>
<dbReference type="NCBIfam" id="NF040618">
    <property type="entry name" value="PPA1309_fam"/>
    <property type="match status" value="1"/>
</dbReference>
<organism evidence="1">
    <name type="scientific">freshwater metagenome</name>
    <dbReference type="NCBI Taxonomy" id="449393"/>
    <lineage>
        <taxon>unclassified sequences</taxon>
        <taxon>metagenomes</taxon>
        <taxon>ecological metagenomes</taxon>
    </lineage>
</organism>
<proteinExistence type="predicted"/>
<accession>A0A6J6JZI8</accession>
<dbReference type="AlphaFoldDB" id="A0A6J6JZI8"/>
<dbReference type="EMBL" id="CAEZWD010000010">
    <property type="protein sequence ID" value="CAB4642416.1"/>
    <property type="molecule type" value="Genomic_DNA"/>
</dbReference>
<sequence length="171" mass="18440">MDFASNLEPLIREVEDHVASAGWDQPVRLFALVPTANLLKANPELANELGISPEMPLTSVEQEIEDTLELDELLATIAWPDDVAGAIVVLERIVLPPSAESDLPSNDDSALVQAASDHPERRDVRIVSAVLRSGQNLNALRYRTHDSADAVAVAPNLVSRLNDAVASTFAD</sequence>